<name>A0ABR5MMP7_9BACI</name>
<dbReference type="Proteomes" id="UP000037854">
    <property type="component" value="Unassembled WGS sequence"/>
</dbReference>
<dbReference type="CDD" id="cd02947">
    <property type="entry name" value="TRX_family"/>
    <property type="match status" value="1"/>
</dbReference>
<dbReference type="InterPro" id="IPR036249">
    <property type="entry name" value="Thioredoxin-like_sf"/>
</dbReference>
<proteinExistence type="predicted"/>
<sequence length="112" mass="12863">MREFEDLTSLETVDTFIQNSKLSFIYISKNNCSVCHGLLPQVQALMEKYPNIALGHVNVDTVEEIVGRFNIFTAPVLLLFVNGKEYIREARIVHMDLFEQKIDKIYENVVGP</sequence>
<dbReference type="Pfam" id="PF00085">
    <property type="entry name" value="Thioredoxin"/>
    <property type="match status" value="1"/>
</dbReference>
<feature type="domain" description="Thioredoxin" evidence="1">
    <location>
        <begin position="13"/>
        <end position="87"/>
    </location>
</feature>
<comment type="caution">
    <text evidence="2">The sequence shown here is derived from an EMBL/GenBank/DDBJ whole genome shotgun (WGS) entry which is preliminary data.</text>
</comment>
<reference evidence="2 3" key="1">
    <citation type="submission" date="2015-07" db="EMBL/GenBank/DDBJ databases">
        <title>High-quality draft genome sequence of Oceanobacillus caeni HM6, a bacillus isolated from a human feces.</title>
        <authorList>
            <person name="Kumar J."/>
            <person name="Verma M.K."/>
            <person name="Pandey R."/>
            <person name="Bhambi M."/>
            <person name="Chauhan N."/>
        </authorList>
    </citation>
    <scope>NUCLEOTIDE SEQUENCE [LARGE SCALE GENOMIC DNA]</scope>
    <source>
        <strain evidence="2 3">HM6</strain>
    </source>
</reference>
<evidence type="ECO:0000259" key="1">
    <source>
        <dbReference type="Pfam" id="PF00085"/>
    </source>
</evidence>
<dbReference type="RefSeq" id="WP_060667803.1">
    <property type="nucleotide sequence ID" value="NZ_JAHHXM010000017.1"/>
</dbReference>
<evidence type="ECO:0000313" key="3">
    <source>
        <dbReference type="Proteomes" id="UP000037854"/>
    </source>
</evidence>
<protein>
    <submittedName>
        <fullName evidence="2">Thioredoxin</fullName>
    </submittedName>
</protein>
<accession>A0ABR5MMP7</accession>
<dbReference type="SUPFAM" id="SSF52833">
    <property type="entry name" value="Thioredoxin-like"/>
    <property type="match status" value="1"/>
</dbReference>
<keyword evidence="3" id="KW-1185">Reference proteome</keyword>
<dbReference type="EMBL" id="LGTK01000006">
    <property type="protein sequence ID" value="KPH77568.1"/>
    <property type="molecule type" value="Genomic_DNA"/>
</dbReference>
<gene>
    <name evidence="2" type="ORF">AFL42_02925</name>
</gene>
<dbReference type="Gene3D" id="3.40.30.10">
    <property type="entry name" value="Glutaredoxin"/>
    <property type="match status" value="1"/>
</dbReference>
<organism evidence="2 3">
    <name type="scientific">Oceanobacillus caeni</name>
    <dbReference type="NCBI Taxonomy" id="405946"/>
    <lineage>
        <taxon>Bacteria</taxon>
        <taxon>Bacillati</taxon>
        <taxon>Bacillota</taxon>
        <taxon>Bacilli</taxon>
        <taxon>Bacillales</taxon>
        <taxon>Bacillaceae</taxon>
        <taxon>Oceanobacillus</taxon>
    </lineage>
</organism>
<evidence type="ECO:0000313" key="2">
    <source>
        <dbReference type="EMBL" id="KPH77568.1"/>
    </source>
</evidence>
<dbReference type="InterPro" id="IPR013766">
    <property type="entry name" value="Thioredoxin_domain"/>
</dbReference>